<dbReference type="GeneID" id="85317194"/>
<organism evidence="1 2">
    <name type="scientific">Lasiosphaeria miniovina</name>
    <dbReference type="NCBI Taxonomy" id="1954250"/>
    <lineage>
        <taxon>Eukaryota</taxon>
        <taxon>Fungi</taxon>
        <taxon>Dikarya</taxon>
        <taxon>Ascomycota</taxon>
        <taxon>Pezizomycotina</taxon>
        <taxon>Sordariomycetes</taxon>
        <taxon>Sordariomycetidae</taxon>
        <taxon>Sordariales</taxon>
        <taxon>Lasiosphaeriaceae</taxon>
        <taxon>Lasiosphaeria</taxon>
    </lineage>
</organism>
<dbReference type="RefSeq" id="XP_060298780.1">
    <property type="nucleotide sequence ID" value="XM_060433924.1"/>
</dbReference>
<protein>
    <submittedName>
        <fullName evidence="1">Uncharacterized protein</fullName>
    </submittedName>
</protein>
<sequence length="312" mass="35011">MALGSRTEQPSTDTEPCSVIQLELEGSTILEAWNGNQTTRAMEQLANSYERGADPSNFSFRALPVYHGTDALRGIPTFEMQATVRYGLLYGSVAANQVASPSPCLPVLWTGFSPLRCFLWAAFKGDVLQLVPNATVGNKLKMPWKCGDHEHVGILVFKFQPALPSALGEASYIIPPRLEQEWSSQPQVLERVTRKGATPGDCGGYSRLFTTILNQPGPRHSTVGSMAHRGQCCHHISNNSGERFGSALGSRHCELHIKRHTRSLLRRDQKRHRPTRILRPKSTGLRLRGLWDGAYARLFRWQISRNINRWRR</sequence>
<accession>A0AA40E3M5</accession>
<gene>
    <name evidence="1" type="ORF">B0T26DRAFT_237675</name>
</gene>
<evidence type="ECO:0000313" key="1">
    <source>
        <dbReference type="EMBL" id="KAK0722856.1"/>
    </source>
</evidence>
<comment type="caution">
    <text evidence="1">The sequence shown here is derived from an EMBL/GenBank/DDBJ whole genome shotgun (WGS) entry which is preliminary data.</text>
</comment>
<dbReference type="Proteomes" id="UP001172101">
    <property type="component" value="Unassembled WGS sequence"/>
</dbReference>
<reference evidence="1" key="1">
    <citation type="submission" date="2023-06" db="EMBL/GenBank/DDBJ databases">
        <title>Genome-scale phylogeny and comparative genomics of the fungal order Sordariales.</title>
        <authorList>
            <consortium name="Lawrence Berkeley National Laboratory"/>
            <person name="Hensen N."/>
            <person name="Bonometti L."/>
            <person name="Westerberg I."/>
            <person name="Brannstrom I.O."/>
            <person name="Guillou S."/>
            <person name="Cros-Aarteil S."/>
            <person name="Calhoun S."/>
            <person name="Haridas S."/>
            <person name="Kuo A."/>
            <person name="Mondo S."/>
            <person name="Pangilinan J."/>
            <person name="Riley R."/>
            <person name="LaButti K."/>
            <person name="Andreopoulos B."/>
            <person name="Lipzen A."/>
            <person name="Chen C."/>
            <person name="Yanf M."/>
            <person name="Daum C."/>
            <person name="Ng V."/>
            <person name="Clum A."/>
            <person name="Steindorff A."/>
            <person name="Ohm R."/>
            <person name="Martin F."/>
            <person name="Silar P."/>
            <person name="Natvig D."/>
            <person name="Lalanne C."/>
            <person name="Gautier V."/>
            <person name="Ament-velasquez S.L."/>
            <person name="Kruys A."/>
            <person name="Hutchinson M.I."/>
            <person name="Powell A.J."/>
            <person name="Barry K."/>
            <person name="Miller A.N."/>
            <person name="Grigoriev I.V."/>
            <person name="Debuchy R."/>
            <person name="Gladieux P."/>
            <person name="Thoren M.H."/>
            <person name="Johannesson H."/>
        </authorList>
    </citation>
    <scope>NUCLEOTIDE SEQUENCE</scope>
    <source>
        <strain evidence="1">SMH2392-1A</strain>
    </source>
</reference>
<evidence type="ECO:0000313" key="2">
    <source>
        <dbReference type="Proteomes" id="UP001172101"/>
    </source>
</evidence>
<dbReference type="EMBL" id="JAUIRO010000003">
    <property type="protein sequence ID" value="KAK0722856.1"/>
    <property type="molecule type" value="Genomic_DNA"/>
</dbReference>
<dbReference type="AlphaFoldDB" id="A0AA40E3M5"/>
<proteinExistence type="predicted"/>
<keyword evidence="2" id="KW-1185">Reference proteome</keyword>
<name>A0AA40E3M5_9PEZI</name>